<dbReference type="AlphaFoldDB" id="A0AAF3EUH9"/>
<protein>
    <submittedName>
        <fullName evidence="3">Uncharacterized protein</fullName>
    </submittedName>
</protein>
<dbReference type="WBParaSite" id="MBELARI_LOCUS17829">
    <property type="protein sequence ID" value="MBELARI_LOCUS17829"/>
    <property type="gene ID" value="MBELARI_LOCUS17829"/>
</dbReference>
<evidence type="ECO:0000256" key="1">
    <source>
        <dbReference type="SAM" id="MobiDB-lite"/>
    </source>
</evidence>
<feature type="region of interest" description="Disordered" evidence="1">
    <location>
        <begin position="250"/>
        <end position="273"/>
    </location>
</feature>
<evidence type="ECO:0000313" key="2">
    <source>
        <dbReference type="Proteomes" id="UP000887575"/>
    </source>
</evidence>
<reference evidence="3" key="1">
    <citation type="submission" date="2024-02" db="UniProtKB">
        <authorList>
            <consortium name="WormBaseParasite"/>
        </authorList>
    </citation>
    <scope>IDENTIFICATION</scope>
</reference>
<feature type="compositionally biased region" description="Basic and acidic residues" evidence="1">
    <location>
        <begin position="1"/>
        <end position="27"/>
    </location>
</feature>
<feature type="region of interest" description="Disordered" evidence="1">
    <location>
        <begin position="1"/>
        <end position="66"/>
    </location>
</feature>
<organism evidence="2 3">
    <name type="scientific">Mesorhabditis belari</name>
    <dbReference type="NCBI Taxonomy" id="2138241"/>
    <lineage>
        <taxon>Eukaryota</taxon>
        <taxon>Metazoa</taxon>
        <taxon>Ecdysozoa</taxon>
        <taxon>Nematoda</taxon>
        <taxon>Chromadorea</taxon>
        <taxon>Rhabditida</taxon>
        <taxon>Rhabditina</taxon>
        <taxon>Rhabditomorpha</taxon>
        <taxon>Rhabditoidea</taxon>
        <taxon>Rhabditidae</taxon>
        <taxon>Mesorhabditinae</taxon>
        <taxon>Mesorhabditis</taxon>
    </lineage>
</organism>
<accession>A0AAF3EUH9</accession>
<sequence length="321" mass="37199">MVRQKSEPNKIDGRKRDSIEETKRDERNSEEDEGKPIVSIQQQHDGAQEEDVDRSFHEWEMHPQPQEKYVRHMMKIDEKAFRKSNARFWFNVKKIEDKYARRDPDKEIIYDFKKKKAFVPKAITDEEALEQMQKLNEMPEFGESVLSCFDPSTQEEDSPGQKKGNRQRDALNKIFDMQYESCPLALLPKEPTLQLPPPPVRLPIEGVPTETETRKRTIVITGEASEVSKFFSSTNNIFALFADQKPALTGDTNAEKESEDGPIVEQNVEQPHEDQVKCIKEEPIDFPVTPMMNNADLLNRRSSRRKTIENAFSDGLMTHCQ</sequence>
<dbReference type="Proteomes" id="UP000887575">
    <property type="component" value="Unassembled WGS sequence"/>
</dbReference>
<keyword evidence="2" id="KW-1185">Reference proteome</keyword>
<evidence type="ECO:0000313" key="3">
    <source>
        <dbReference type="WBParaSite" id="MBELARI_LOCUS17829"/>
    </source>
</evidence>
<proteinExistence type="predicted"/>
<name>A0AAF3EUH9_9BILA</name>